<dbReference type="PANTHER" id="PTHR48012:SF16">
    <property type="entry name" value="NON-SPECIFIC SERINE_THREONINE PROTEIN KINASE"/>
    <property type="match status" value="1"/>
</dbReference>
<keyword evidence="6" id="KW-0597">Phosphoprotein</keyword>
<organism evidence="16 17">
    <name type="scientific">Brachionus calyciflorus</name>
    <dbReference type="NCBI Taxonomy" id="104777"/>
    <lineage>
        <taxon>Eukaryota</taxon>
        <taxon>Metazoa</taxon>
        <taxon>Spiralia</taxon>
        <taxon>Gnathifera</taxon>
        <taxon>Rotifera</taxon>
        <taxon>Eurotatoria</taxon>
        <taxon>Monogononta</taxon>
        <taxon>Pseudotrocha</taxon>
        <taxon>Ploima</taxon>
        <taxon>Brachionidae</taxon>
        <taxon>Brachionus</taxon>
    </lineage>
</organism>
<evidence type="ECO:0000256" key="2">
    <source>
        <dbReference type="ARBA" id="ARBA00008874"/>
    </source>
</evidence>
<name>A0A813XW61_9BILA</name>
<evidence type="ECO:0000259" key="15">
    <source>
        <dbReference type="PROSITE" id="PS50011"/>
    </source>
</evidence>
<evidence type="ECO:0000256" key="14">
    <source>
        <dbReference type="SAM" id="MobiDB-lite"/>
    </source>
</evidence>
<evidence type="ECO:0000256" key="1">
    <source>
        <dbReference type="ARBA" id="ARBA00004496"/>
    </source>
</evidence>
<sequence length="553" mass="61369">MSADPSDQKSSLSASTNLTNLTNSSTNLNQSTFSQTTSTKFQYPNVKSKYIIQEIIGAGATAHVQAALCTENNERVAIKRINLEKCNTSMEELFKEIQVMSQCHHENVVTYYTSFVVGEELWLVLRLLDGGSLLDILKFRMKSMNIKNGVLDESSIATVLREVLKGLEYFHANGHIHRDVKAGNILLGLDGSIQIADFGVSAFIATGGDMTRDKVKHTFVGTPCWMAPEVMEQKPSGYDTKADIWSLGITAIELATGTAPYHKYPPMKVLMMTLQNEPPTLDMCAEEKDQYKNYSKTFRKMIAECLKKDPAERPTAKQLLKHDFFKKAKDKSYIAKHLALPAEARNMKVKNRLPVQAIAVSGRWIKGADGEWGFDFDIPSNEDSSKAKASDEDDEDELDNGVTYTDNVNNKQQPSLSDMAKNMSSQNSASNLNNSSSNQQTISSQSQLKSNIASINLVLRMRDEKKELQDIKFEFLPNKDTVDEISHELVNAKLIDAIDMIAVSANLNKLLENHSLSPITFPLKSGVGPNEMPDEKTLIGYAQLSISNVTTTS</sequence>
<keyword evidence="10 13" id="KW-0067">ATP-binding</keyword>
<dbReference type="SUPFAM" id="SSF56112">
    <property type="entry name" value="Protein kinase-like (PK-like)"/>
    <property type="match status" value="1"/>
</dbReference>
<comment type="subcellular location">
    <subcellularLocation>
        <location evidence="1">Cytoplasm</location>
    </subcellularLocation>
</comment>
<dbReference type="InterPro" id="IPR011009">
    <property type="entry name" value="Kinase-like_dom_sf"/>
</dbReference>
<evidence type="ECO:0000256" key="8">
    <source>
        <dbReference type="ARBA" id="ARBA00022741"/>
    </source>
</evidence>
<keyword evidence="17" id="KW-1185">Reference proteome</keyword>
<dbReference type="OrthoDB" id="8693905at2759"/>
<feature type="domain" description="Protein kinase" evidence="15">
    <location>
        <begin position="50"/>
        <end position="325"/>
    </location>
</feature>
<keyword evidence="5" id="KW-0723">Serine/threonine-protein kinase</keyword>
<accession>A0A813XW61</accession>
<evidence type="ECO:0000256" key="7">
    <source>
        <dbReference type="ARBA" id="ARBA00022679"/>
    </source>
</evidence>
<dbReference type="AlphaFoldDB" id="A0A813XW61"/>
<evidence type="ECO:0000313" key="17">
    <source>
        <dbReference type="Proteomes" id="UP000663879"/>
    </source>
</evidence>
<evidence type="ECO:0000256" key="13">
    <source>
        <dbReference type="PROSITE-ProRule" id="PRU10141"/>
    </source>
</evidence>
<evidence type="ECO:0000256" key="9">
    <source>
        <dbReference type="ARBA" id="ARBA00022777"/>
    </source>
</evidence>
<dbReference type="GO" id="GO:0004674">
    <property type="term" value="F:protein serine/threonine kinase activity"/>
    <property type="evidence" value="ECO:0007669"/>
    <property type="project" value="UniProtKB-KW"/>
</dbReference>
<evidence type="ECO:0000256" key="11">
    <source>
        <dbReference type="ARBA" id="ARBA00047899"/>
    </source>
</evidence>
<proteinExistence type="inferred from homology"/>
<dbReference type="EC" id="2.7.11.1" evidence="3"/>
<dbReference type="Pfam" id="PF12202">
    <property type="entry name" value="OSR1_C"/>
    <property type="match status" value="1"/>
</dbReference>
<dbReference type="PROSITE" id="PS00107">
    <property type="entry name" value="PROTEIN_KINASE_ATP"/>
    <property type="match status" value="1"/>
</dbReference>
<dbReference type="SMART" id="SM00220">
    <property type="entry name" value="S_TKc"/>
    <property type="match status" value="1"/>
</dbReference>
<evidence type="ECO:0000256" key="6">
    <source>
        <dbReference type="ARBA" id="ARBA00022553"/>
    </source>
</evidence>
<dbReference type="InterPro" id="IPR024678">
    <property type="entry name" value="Kinase_OSR1/WNK_CCT"/>
</dbReference>
<feature type="region of interest" description="Disordered" evidence="14">
    <location>
        <begin position="1"/>
        <end position="29"/>
    </location>
</feature>
<evidence type="ECO:0000256" key="12">
    <source>
        <dbReference type="ARBA" id="ARBA00048679"/>
    </source>
</evidence>
<comment type="similarity">
    <text evidence="2">Belongs to the protein kinase superfamily. STE Ser/Thr protein kinase family. STE20 subfamily.</text>
</comment>
<evidence type="ECO:0000256" key="5">
    <source>
        <dbReference type="ARBA" id="ARBA00022527"/>
    </source>
</evidence>
<feature type="compositionally biased region" description="Low complexity" evidence="14">
    <location>
        <begin position="424"/>
        <end position="446"/>
    </location>
</feature>
<feature type="compositionally biased region" description="Low complexity" evidence="14">
    <location>
        <begin position="10"/>
        <end position="29"/>
    </location>
</feature>
<evidence type="ECO:0000256" key="10">
    <source>
        <dbReference type="ARBA" id="ARBA00022840"/>
    </source>
</evidence>
<dbReference type="PROSITE" id="PS50011">
    <property type="entry name" value="PROTEIN_KINASE_DOM"/>
    <property type="match status" value="1"/>
</dbReference>
<dbReference type="Gene3D" id="1.10.510.10">
    <property type="entry name" value="Transferase(Phosphotransferase) domain 1"/>
    <property type="match status" value="1"/>
</dbReference>
<dbReference type="InterPro" id="IPR050629">
    <property type="entry name" value="STE20/SPS1-PAK"/>
</dbReference>
<dbReference type="EMBL" id="CAJNOC010001516">
    <property type="protein sequence ID" value="CAF0871143.1"/>
    <property type="molecule type" value="Genomic_DNA"/>
</dbReference>
<evidence type="ECO:0000313" key="16">
    <source>
        <dbReference type="EMBL" id="CAF0871143.1"/>
    </source>
</evidence>
<dbReference type="CDD" id="cd06610">
    <property type="entry name" value="STKc_OSR1_SPAK"/>
    <property type="match status" value="1"/>
</dbReference>
<dbReference type="FunFam" id="3.30.200.20:FF:000114">
    <property type="entry name" value="serine/threonine-protein kinase OSR1 isoform X1"/>
    <property type="match status" value="1"/>
</dbReference>
<dbReference type="PANTHER" id="PTHR48012">
    <property type="entry name" value="STERILE20-LIKE KINASE, ISOFORM B-RELATED"/>
    <property type="match status" value="1"/>
</dbReference>
<evidence type="ECO:0000256" key="4">
    <source>
        <dbReference type="ARBA" id="ARBA00022490"/>
    </source>
</evidence>
<feature type="region of interest" description="Disordered" evidence="14">
    <location>
        <begin position="376"/>
        <end position="446"/>
    </location>
</feature>
<dbReference type="GO" id="GO:0005524">
    <property type="term" value="F:ATP binding"/>
    <property type="evidence" value="ECO:0007669"/>
    <property type="project" value="UniProtKB-UniRule"/>
</dbReference>
<keyword evidence="9" id="KW-0418">Kinase</keyword>
<keyword evidence="7" id="KW-0808">Transferase</keyword>
<reference evidence="16" key="1">
    <citation type="submission" date="2021-02" db="EMBL/GenBank/DDBJ databases">
        <authorList>
            <person name="Nowell W R."/>
        </authorList>
    </citation>
    <scope>NUCLEOTIDE SEQUENCE</scope>
    <source>
        <strain evidence="16">Ploen Becks lab</strain>
    </source>
</reference>
<feature type="compositionally biased region" description="Polar residues" evidence="14">
    <location>
        <begin position="402"/>
        <end position="416"/>
    </location>
</feature>
<keyword evidence="4" id="KW-0963">Cytoplasm</keyword>
<evidence type="ECO:0000256" key="3">
    <source>
        <dbReference type="ARBA" id="ARBA00012513"/>
    </source>
</evidence>
<dbReference type="InterPro" id="IPR000719">
    <property type="entry name" value="Prot_kinase_dom"/>
</dbReference>
<comment type="catalytic activity">
    <reaction evidence="11">
        <text>L-threonyl-[protein] + ATP = O-phospho-L-threonyl-[protein] + ADP + H(+)</text>
        <dbReference type="Rhea" id="RHEA:46608"/>
        <dbReference type="Rhea" id="RHEA-COMP:11060"/>
        <dbReference type="Rhea" id="RHEA-COMP:11605"/>
        <dbReference type="ChEBI" id="CHEBI:15378"/>
        <dbReference type="ChEBI" id="CHEBI:30013"/>
        <dbReference type="ChEBI" id="CHEBI:30616"/>
        <dbReference type="ChEBI" id="CHEBI:61977"/>
        <dbReference type="ChEBI" id="CHEBI:456216"/>
        <dbReference type="EC" id="2.7.11.1"/>
    </reaction>
</comment>
<dbReference type="Proteomes" id="UP000663879">
    <property type="component" value="Unassembled WGS sequence"/>
</dbReference>
<gene>
    <name evidence="16" type="ORF">OXX778_LOCUS9936</name>
</gene>
<protein>
    <recommendedName>
        <fullName evidence="3">non-specific serine/threonine protein kinase</fullName>
        <ecNumber evidence="3">2.7.11.1</ecNumber>
    </recommendedName>
</protein>
<dbReference type="GO" id="GO:0005737">
    <property type="term" value="C:cytoplasm"/>
    <property type="evidence" value="ECO:0007669"/>
    <property type="project" value="UniProtKB-SubCell"/>
</dbReference>
<keyword evidence="8 13" id="KW-0547">Nucleotide-binding</keyword>
<dbReference type="Gene3D" id="3.30.200.20">
    <property type="entry name" value="Phosphorylase Kinase, domain 1"/>
    <property type="match status" value="1"/>
</dbReference>
<dbReference type="Gene3D" id="3.10.20.90">
    <property type="entry name" value="Phosphatidylinositol 3-kinase Catalytic Subunit, Chain A, domain 1"/>
    <property type="match status" value="1"/>
</dbReference>
<dbReference type="Pfam" id="PF00069">
    <property type="entry name" value="Pkinase"/>
    <property type="match status" value="1"/>
</dbReference>
<dbReference type="FunFam" id="1.10.510.10:FF:000068">
    <property type="entry name" value="STE20/SPS1-related proline-alanine-rich protein kinase"/>
    <property type="match status" value="1"/>
</dbReference>
<feature type="binding site" evidence="13">
    <location>
        <position position="79"/>
    </location>
    <ligand>
        <name>ATP</name>
        <dbReference type="ChEBI" id="CHEBI:30616"/>
    </ligand>
</feature>
<comment type="caution">
    <text evidence="16">The sequence shown here is derived from an EMBL/GenBank/DDBJ whole genome shotgun (WGS) entry which is preliminary data.</text>
</comment>
<dbReference type="InterPro" id="IPR017441">
    <property type="entry name" value="Protein_kinase_ATP_BS"/>
</dbReference>
<comment type="catalytic activity">
    <reaction evidence="12">
        <text>L-seryl-[protein] + ATP = O-phospho-L-seryl-[protein] + ADP + H(+)</text>
        <dbReference type="Rhea" id="RHEA:17989"/>
        <dbReference type="Rhea" id="RHEA-COMP:9863"/>
        <dbReference type="Rhea" id="RHEA-COMP:11604"/>
        <dbReference type="ChEBI" id="CHEBI:15378"/>
        <dbReference type="ChEBI" id="CHEBI:29999"/>
        <dbReference type="ChEBI" id="CHEBI:30616"/>
        <dbReference type="ChEBI" id="CHEBI:83421"/>
        <dbReference type="ChEBI" id="CHEBI:456216"/>
        <dbReference type="EC" id="2.7.11.1"/>
    </reaction>
</comment>